<name>A0AAW2CYB8_9ROSI</name>
<sequence>MLNKTLEEVKDISKKMKALDESNMAMKEELLRLQEGLKNITEEELQSLDSLKLEEQIKFQESIAAIASRDVDLCVKVDDDINVHVALEVQLKEPTKKLKEPTKKVMMIFQEPILGAPMKASIQKSVIQELAIQVLVIQESKIQVPITLMFSESNEVFRI</sequence>
<dbReference type="Proteomes" id="UP001459277">
    <property type="component" value="Unassembled WGS sequence"/>
</dbReference>
<keyword evidence="3" id="KW-1185">Reference proteome</keyword>
<evidence type="ECO:0000256" key="1">
    <source>
        <dbReference type="SAM" id="Coils"/>
    </source>
</evidence>
<organism evidence="2 3">
    <name type="scientific">Lithocarpus litseifolius</name>
    <dbReference type="NCBI Taxonomy" id="425828"/>
    <lineage>
        <taxon>Eukaryota</taxon>
        <taxon>Viridiplantae</taxon>
        <taxon>Streptophyta</taxon>
        <taxon>Embryophyta</taxon>
        <taxon>Tracheophyta</taxon>
        <taxon>Spermatophyta</taxon>
        <taxon>Magnoliopsida</taxon>
        <taxon>eudicotyledons</taxon>
        <taxon>Gunneridae</taxon>
        <taxon>Pentapetalae</taxon>
        <taxon>rosids</taxon>
        <taxon>fabids</taxon>
        <taxon>Fagales</taxon>
        <taxon>Fagaceae</taxon>
        <taxon>Lithocarpus</taxon>
    </lineage>
</organism>
<reference evidence="2 3" key="1">
    <citation type="submission" date="2024-01" db="EMBL/GenBank/DDBJ databases">
        <title>A telomere-to-telomere, gap-free genome of sweet tea (Lithocarpus litseifolius).</title>
        <authorList>
            <person name="Zhou J."/>
        </authorList>
    </citation>
    <scope>NUCLEOTIDE SEQUENCE [LARGE SCALE GENOMIC DNA]</scope>
    <source>
        <strain evidence="2">Zhou-2022a</strain>
        <tissue evidence="2">Leaf</tissue>
    </source>
</reference>
<keyword evidence="1" id="KW-0175">Coiled coil</keyword>
<protein>
    <submittedName>
        <fullName evidence="2">Uncharacterized protein</fullName>
    </submittedName>
</protein>
<dbReference type="AlphaFoldDB" id="A0AAW2CYB8"/>
<gene>
    <name evidence="2" type="ORF">SO802_015197</name>
</gene>
<evidence type="ECO:0000313" key="3">
    <source>
        <dbReference type="Proteomes" id="UP001459277"/>
    </source>
</evidence>
<evidence type="ECO:0000313" key="2">
    <source>
        <dbReference type="EMBL" id="KAL0001416.1"/>
    </source>
</evidence>
<dbReference type="EMBL" id="JAZDWU010000005">
    <property type="protein sequence ID" value="KAL0001416.1"/>
    <property type="molecule type" value="Genomic_DNA"/>
</dbReference>
<feature type="coiled-coil region" evidence="1">
    <location>
        <begin position="2"/>
        <end position="43"/>
    </location>
</feature>
<accession>A0AAW2CYB8</accession>
<proteinExistence type="predicted"/>
<comment type="caution">
    <text evidence="2">The sequence shown here is derived from an EMBL/GenBank/DDBJ whole genome shotgun (WGS) entry which is preliminary data.</text>
</comment>